<feature type="region of interest" description="Disordered" evidence="3">
    <location>
        <begin position="130"/>
        <end position="283"/>
    </location>
</feature>
<dbReference type="InterPro" id="IPR012677">
    <property type="entry name" value="Nucleotide-bd_a/b_plait_sf"/>
</dbReference>
<feature type="chain" id="PRO_5032625492" description="RRM domain-containing protein" evidence="4">
    <location>
        <begin position="23"/>
        <end position="677"/>
    </location>
</feature>
<keyword evidence="7" id="KW-1185">Reference proteome</keyword>
<dbReference type="Proteomes" id="UP000652761">
    <property type="component" value="Unassembled WGS sequence"/>
</dbReference>
<dbReference type="Gene3D" id="3.30.70.330">
    <property type="match status" value="2"/>
</dbReference>
<evidence type="ECO:0000313" key="7">
    <source>
        <dbReference type="Proteomes" id="UP000652761"/>
    </source>
</evidence>
<protein>
    <recommendedName>
        <fullName evidence="5">RRM domain-containing protein</fullName>
    </recommendedName>
</protein>
<evidence type="ECO:0000313" key="6">
    <source>
        <dbReference type="EMBL" id="MQL80647.1"/>
    </source>
</evidence>
<feature type="domain" description="RRM" evidence="5">
    <location>
        <begin position="379"/>
        <end position="459"/>
    </location>
</feature>
<keyword evidence="4" id="KW-0732">Signal</keyword>
<dbReference type="InterPro" id="IPR035979">
    <property type="entry name" value="RBD_domain_sf"/>
</dbReference>
<dbReference type="EMBL" id="NMUH01000519">
    <property type="protein sequence ID" value="MQL80647.1"/>
    <property type="molecule type" value="Genomic_DNA"/>
</dbReference>
<comment type="caution">
    <text evidence="6">The sequence shown here is derived from an EMBL/GenBank/DDBJ whole genome shotgun (WGS) entry which is preliminary data.</text>
</comment>
<feature type="signal peptide" evidence="4">
    <location>
        <begin position="1"/>
        <end position="22"/>
    </location>
</feature>
<dbReference type="GO" id="GO:0008143">
    <property type="term" value="F:poly(A) binding"/>
    <property type="evidence" value="ECO:0007669"/>
    <property type="project" value="TreeGrafter"/>
</dbReference>
<reference evidence="6" key="1">
    <citation type="submission" date="2017-07" db="EMBL/GenBank/DDBJ databases">
        <title>Taro Niue Genome Assembly and Annotation.</title>
        <authorList>
            <person name="Atibalentja N."/>
            <person name="Keating K."/>
            <person name="Fields C.J."/>
        </authorList>
    </citation>
    <scope>NUCLEOTIDE SEQUENCE</scope>
    <source>
        <strain evidence="6">Niue_2</strain>
        <tissue evidence="6">Leaf</tissue>
    </source>
</reference>
<accession>A0A843UEN2</accession>
<evidence type="ECO:0000256" key="3">
    <source>
        <dbReference type="SAM" id="MobiDB-lite"/>
    </source>
</evidence>
<dbReference type="PANTHER" id="PTHR23236">
    <property type="entry name" value="EUKARYOTIC TRANSLATION INITIATION FACTOR 4B/4H"/>
    <property type="match status" value="1"/>
</dbReference>
<feature type="compositionally biased region" description="Polar residues" evidence="3">
    <location>
        <begin position="191"/>
        <end position="200"/>
    </location>
</feature>
<dbReference type="Pfam" id="PF00076">
    <property type="entry name" value="RRM_1"/>
    <property type="match status" value="2"/>
</dbReference>
<feature type="compositionally biased region" description="Gly residues" evidence="3">
    <location>
        <begin position="626"/>
        <end position="641"/>
    </location>
</feature>
<gene>
    <name evidence="6" type="ORF">Taro_013112</name>
</gene>
<evidence type="ECO:0000256" key="2">
    <source>
        <dbReference type="PROSITE-ProRule" id="PRU00176"/>
    </source>
</evidence>
<feature type="compositionally biased region" description="Basic residues" evidence="3">
    <location>
        <begin position="165"/>
        <end position="184"/>
    </location>
</feature>
<keyword evidence="1 2" id="KW-0694">RNA-binding</keyword>
<dbReference type="SMART" id="SM00360">
    <property type="entry name" value="RRM"/>
    <property type="match status" value="2"/>
</dbReference>
<feature type="compositionally biased region" description="Basic and acidic residues" evidence="3">
    <location>
        <begin position="224"/>
        <end position="244"/>
    </location>
</feature>
<evidence type="ECO:0000259" key="5">
    <source>
        <dbReference type="PROSITE" id="PS50102"/>
    </source>
</evidence>
<organism evidence="6 7">
    <name type="scientific">Colocasia esculenta</name>
    <name type="common">Wild taro</name>
    <name type="synonym">Arum esculentum</name>
    <dbReference type="NCBI Taxonomy" id="4460"/>
    <lineage>
        <taxon>Eukaryota</taxon>
        <taxon>Viridiplantae</taxon>
        <taxon>Streptophyta</taxon>
        <taxon>Embryophyta</taxon>
        <taxon>Tracheophyta</taxon>
        <taxon>Spermatophyta</taxon>
        <taxon>Magnoliopsida</taxon>
        <taxon>Liliopsida</taxon>
        <taxon>Araceae</taxon>
        <taxon>Aroideae</taxon>
        <taxon>Colocasieae</taxon>
        <taxon>Colocasia</taxon>
    </lineage>
</organism>
<dbReference type="OrthoDB" id="439808at2759"/>
<feature type="region of interest" description="Disordered" evidence="3">
    <location>
        <begin position="306"/>
        <end position="374"/>
    </location>
</feature>
<dbReference type="SUPFAM" id="SSF54928">
    <property type="entry name" value="RNA-binding domain, RBD"/>
    <property type="match status" value="2"/>
</dbReference>
<evidence type="ECO:0000256" key="4">
    <source>
        <dbReference type="SAM" id="SignalP"/>
    </source>
</evidence>
<feature type="compositionally biased region" description="Basic residues" evidence="3">
    <location>
        <begin position="265"/>
        <end position="280"/>
    </location>
</feature>
<dbReference type="InterPro" id="IPR000504">
    <property type="entry name" value="RRM_dom"/>
</dbReference>
<sequence>GSCVDCSLFVYLFCCCVFHCSTHFRRSAFPNKTQTPRMSYPSATFFSSRCRRGPAENGHLQDCNPSLFSFQSASSSSSLLIRGGISATEATHSLRISCFFLAFSARIAQLIHPQDGKGQKEFERRGICRGKRLADEPMENPAAAKKQKKKVVVEVPQQKEEGEKRGRKKKQKHVPAKSPRKKKQGIGGSEGSTTLESFNEIQMGGKRRMGQTVDNPVTVSAKKQNIEVAKEVQKKDDDDEEKNKNNQMKKVAKELSEQDEGEDKKKKKKLKVHVKPHPKKKQDICSLGKTTLLESLMETVASANKKLPSTVPSNRLANPAGVKRKEKSNTSAYKNDLHEYEEEDNVKMREVRSTKSQLSDVSGRKRVETPASSQTHGSNILYVGNLSYTAEKSDLREFFKDVGKIVDVRVATCETGKYQGRPKGFCHVEFASEAAAQKALELNGEELLGRPVKLDLARERVDCAPGELLGRPMKLDLALERVGCAPEEILGRPVKPELIRERVECAPESGKDGYSHQNGGNDHTQTVLVYGLDKSLDEDHIRSSLQEHFGSCGEITRVLIPKDYGTGGPRGFAYIDFEGRGNFPKALRLNGSSLGSCTLTVEEVGCSSVQSGGLGRHHGESTDPFGGRGGRGLGGSSGGHASGRVRRKLPKPNACAPGKGMKNQIVEPDQARSVQIA</sequence>
<feature type="region of interest" description="Disordered" evidence="3">
    <location>
        <begin position="610"/>
        <end position="677"/>
    </location>
</feature>
<proteinExistence type="predicted"/>
<dbReference type="PANTHER" id="PTHR23236:SF11">
    <property type="entry name" value="EUKARYOTIC TRANSLATION INITIATION FACTOR 4H"/>
    <property type="match status" value="1"/>
</dbReference>
<name>A0A843UEN2_COLES</name>
<dbReference type="AlphaFoldDB" id="A0A843UEN2"/>
<feature type="domain" description="RRM" evidence="5">
    <location>
        <begin position="525"/>
        <end position="602"/>
    </location>
</feature>
<evidence type="ECO:0000256" key="1">
    <source>
        <dbReference type="ARBA" id="ARBA00022884"/>
    </source>
</evidence>
<feature type="compositionally biased region" description="Polar residues" evidence="3">
    <location>
        <begin position="212"/>
        <end position="223"/>
    </location>
</feature>
<dbReference type="PROSITE" id="PS50102">
    <property type="entry name" value="RRM"/>
    <property type="match status" value="2"/>
</dbReference>
<feature type="non-terminal residue" evidence="6">
    <location>
        <position position="1"/>
    </location>
</feature>